<organism evidence="2">
    <name type="scientific">Octactis speculum</name>
    <dbReference type="NCBI Taxonomy" id="3111310"/>
    <lineage>
        <taxon>Eukaryota</taxon>
        <taxon>Sar</taxon>
        <taxon>Stramenopiles</taxon>
        <taxon>Ochrophyta</taxon>
        <taxon>Dictyochophyceae</taxon>
        <taxon>Dictyochales</taxon>
        <taxon>Dictyochaceae</taxon>
        <taxon>Octactis</taxon>
    </lineage>
</organism>
<feature type="signal peptide" evidence="1">
    <location>
        <begin position="1"/>
        <end position="20"/>
    </location>
</feature>
<reference evidence="2" key="1">
    <citation type="submission" date="2021-01" db="EMBL/GenBank/DDBJ databases">
        <authorList>
            <person name="Corre E."/>
            <person name="Pelletier E."/>
            <person name="Niang G."/>
            <person name="Scheremetjew M."/>
            <person name="Finn R."/>
            <person name="Kale V."/>
            <person name="Holt S."/>
            <person name="Cochrane G."/>
            <person name="Meng A."/>
            <person name="Brown T."/>
            <person name="Cohen L."/>
        </authorList>
    </citation>
    <scope>NUCLEOTIDE SEQUENCE</scope>
    <source>
        <strain evidence="2">CCMP1381</strain>
    </source>
</reference>
<dbReference type="PANTHER" id="PTHR48191">
    <property type="entry name" value="PROTEIN HHL1 CHLOROPLASTIC"/>
    <property type="match status" value="1"/>
</dbReference>
<protein>
    <submittedName>
        <fullName evidence="2">Uncharacterized protein</fullName>
    </submittedName>
</protein>
<sequence>MKTFSAKTMLLIASMGLCSALLTAPRNKVGFSSAPTRVWRRNGVSSLVAKKGKSDVPINKRGGYVQQQNMQEMANSMRPDPNGMPVFQLFVQTPRANMWYPCGSFVGDANAKNLVEGWMGNAMLMGGFIKGQIDRSVATTLFEGDSRRKFVKNIVTQYPSLKSAQRDLVFGYKIAFDGLEEAKGTQEMMIITEEMKKGPLDGIKEAFNFGQ</sequence>
<dbReference type="PANTHER" id="PTHR48191:SF2">
    <property type="entry name" value="PROTEIN HHL1, CHLOROPLASTIC"/>
    <property type="match status" value="1"/>
</dbReference>
<proteinExistence type="predicted"/>
<gene>
    <name evidence="2" type="ORF">DSPE1174_LOCUS28955</name>
</gene>
<dbReference type="EMBL" id="HBGS01055727">
    <property type="protein sequence ID" value="CAD9477265.1"/>
    <property type="molecule type" value="Transcribed_RNA"/>
</dbReference>
<evidence type="ECO:0000313" key="2">
    <source>
        <dbReference type="EMBL" id="CAD9477265.1"/>
    </source>
</evidence>
<dbReference type="AlphaFoldDB" id="A0A7S2H120"/>
<evidence type="ECO:0000256" key="1">
    <source>
        <dbReference type="SAM" id="SignalP"/>
    </source>
</evidence>
<name>A0A7S2H120_9STRA</name>
<dbReference type="InterPro" id="IPR045388">
    <property type="entry name" value="HHL1-like"/>
</dbReference>
<dbReference type="Pfam" id="PF20133">
    <property type="entry name" value="HHL1-like"/>
    <property type="match status" value="1"/>
</dbReference>
<keyword evidence="1" id="KW-0732">Signal</keyword>
<accession>A0A7S2H120</accession>
<feature type="chain" id="PRO_5030902216" evidence="1">
    <location>
        <begin position="21"/>
        <end position="211"/>
    </location>
</feature>